<evidence type="ECO:0000313" key="1">
    <source>
        <dbReference type="EMBL" id="MBM7583723.1"/>
    </source>
</evidence>
<organism evidence="1 2">
    <name type="scientific">Rossellomorea pakistanensis</name>
    <dbReference type="NCBI Taxonomy" id="992288"/>
    <lineage>
        <taxon>Bacteria</taxon>
        <taxon>Bacillati</taxon>
        <taxon>Bacillota</taxon>
        <taxon>Bacilli</taxon>
        <taxon>Bacillales</taxon>
        <taxon>Bacillaceae</taxon>
        <taxon>Rossellomorea</taxon>
    </lineage>
</organism>
<proteinExistence type="predicted"/>
<dbReference type="EMBL" id="JAFBDZ010000001">
    <property type="protein sequence ID" value="MBM7583723.1"/>
    <property type="molecule type" value="Genomic_DNA"/>
</dbReference>
<name>A0ABS2N7C0_9BACI</name>
<comment type="caution">
    <text evidence="1">The sequence shown here is derived from an EMBL/GenBank/DDBJ whole genome shotgun (WGS) entry which is preliminary data.</text>
</comment>
<accession>A0ABS2N7C0</accession>
<dbReference type="Proteomes" id="UP001646157">
    <property type="component" value="Unassembled WGS sequence"/>
</dbReference>
<sequence>MNNEFSWVGSQKNYVDEKFICNVNHVTVGLFGGNSSAGQYKNEDGCLEWTNTKHDWEFVMLLDAHNTAESAELVLNTFEQKKSDIQEGLSLSVNNFFKKIGEIVLNIFHDEEFRTKCKRIKGETACIIVVRKDKYIWWFSIGDGIFHLFHPELISLGQYQVNQRHFYQWVGQVNTFDQPVPCFSSGTIELRNGYNYLFLTTDGLTECPGKLYSDPREILKVLSMVENKDAVYYLLKDIEAKNVRDSTTIISWKIAVSKSATIASDQ</sequence>
<dbReference type="SUPFAM" id="SSF81606">
    <property type="entry name" value="PP2C-like"/>
    <property type="match status" value="1"/>
</dbReference>
<protein>
    <submittedName>
        <fullName evidence="1">Serine/threonine protein phosphatase PrpC</fullName>
    </submittedName>
</protein>
<keyword evidence="2" id="KW-1185">Reference proteome</keyword>
<reference evidence="1 2" key="1">
    <citation type="submission" date="2021-01" db="EMBL/GenBank/DDBJ databases">
        <title>Genomic Encyclopedia of Type Strains, Phase IV (KMG-IV): sequencing the most valuable type-strain genomes for metagenomic binning, comparative biology and taxonomic classification.</title>
        <authorList>
            <person name="Goeker M."/>
        </authorList>
    </citation>
    <scope>NUCLEOTIDE SEQUENCE [LARGE SCALE GENOMIC DNA]</scope>
    <source>
        <strain evidence="1 2">DSM 24834</strain>
    </source>
</reference>
<dbReference type="RefSeq" id="WP_205167966.1">
    <property type="nucleotide sequence ID" value="NZ_JAFBDZ010000001.1"/>
</dbReference>
<evidence type="ECO:0000313" key="2">
    <source>
        <dbReference type="Proteomes" id="UP001646157"/>
    </source>
</evidence>
<gene>
    <name evidence="1" type="ORF">JOC86_000260</name>
</gene>
<dbReference type="Gene3D" id="3.60.40.10">
    <property type="entry name" value="PPM-type phosphatase domain"/>
    <property type="match status" value="1"/>
</dbReference>
<dbReference type="InterPro" id="IPR036457">
    <property type="entry name" value="PPM-type-like_dom_sf"/>
</dbReference>